<proteinExistence type="inferred from homology"/>
<evidence type="ECO:0000256" key="2">
    <source>
        <dbReference type="ARBA" id="ARBA00013164"/>
    </source>
</evidence>
<dbReference type="Pfam" id="PF09334">
    <property type="entry name" value="tRNA-synt_1g"/>
    <property type="match status" value="1"/>
</dbReference>
<feature type="domain" description="Methionyl/Leucyl tRNA synthetase" evidence="9">
    <location>
        <begin position="3"/>
        <end position="75"/>
    </location>
</feature>
<gene>
    <name evidence="10" type="ORF">PR002_g14207</name>
</gene>
<evidence type="ECO:0000256" key="6">
    <source>
        <dbReference type="ARBA" id="ARBA00022917"/>
    </source>
</evidence>
<keyword evidence="3 8" id="KW-0436">Ligase</keyword>
<keyword evidence="5 8" id="KW-0067">ATP-binding</keyword>
<keyword evidence="7 8" id="KW-0030">Aminoacyl-tRNA synthetase</keyword>
<dbReference type="GO" id="GO:0005524">
    <property type="term" value="F:ATP binding"/>
    <property type="evidence" value="ECO:0007669"/>
    <property type="project" value="UniProtKB-KW"/>
</dbReference>
<dbReference type="GO" id="GO:0032543">
    <property type="term" value="P:mitochondrial translation"/>
    <property type="evidence" value="ECO:0007669"/>
    <property type="project" value="TreeGrafter"/>
</dbReference>
<dbReference type="GO" id="GO:0006429">
    <property type="term" value="P:leucyl-tRNA aminoacylation"/>
    <property type="evidence" value="ECO:0007669"/>
    <property type="project" value="InterPro"/>
</dbReference>
<dbReference type="InterPro" id="IPR015413">
    <property type="entry name" value="Methionyl/Leucyl_tRNA_Synth"/>
</dbReference>
<dbReference type="EMBL" id="QXFU01000976">
    <property type="protein sequence ID" value="KAE9014480.1"/>
    <property type="molecule type" value="Genomic_DNA"/>
</dbReference>
<evidence type="ECO:0000256" key="5">
    <source>
        <dbReference type="ARBA" id="ARBA00022840"/>
    </source>
</evidence>
<protein>
    <recommendedName>
        <fullName evidence="2">leucine--tRNA ligase</fullName>
        <ecNumber evidence="2">6.1.1.4</ecNumber>
    </recommendedName>
</protein>
<comment type="caution">
    <text evidence="10">The sequence shown here is derived from an EMBL/GenBank/DDBJ whole genome shotgun (WGS) entry which is preliminary data.</text>
</comment>
<dbReference type="InterPro" id="IPR001412">
    <property type="entry name" value="aa-tRNA-synth_I_CS"/>
</dbReference>
<dbReference type="PROSITE" id="PS00178">
    <property type="entry name" value="AA_TRNA_LIGASE_I"/>
    <property type="match status" value="1"/>
</dbReference>
<evidence type="ECO:0000256" key="8">
    <source>
        <dbReference type="RuleBase" id="RU363039"/>
    </source>
</evidence>
<sequence>MFSYPSGKLHIGHVRVYIISDCMARLKRIQGYDVLHHMAWDAFGLPAENAGISPAEWSVLNIAQAKRQFQALGTKREVTTRAPGYYKWIFLQKHTALRVFDALELRPLFSKGLAYRKEAPVNWDPVDVTVLANEQMDAEGRSWRSGAVVEQRSLNQWFLCMIEYGDRLLDDLNKVRRTGQWIGRGEVPGGARDSWREANPVDYVHYTCGHVLRCDLGVDGPLVVLELGLSSLTFPRPNALLSTPTSLSHGRTSAR</sequence>
<evidence type="ECO:0000256" key="3">
    <source>
        <dbReference type="ARBA" id="ARBA00022598"/>
    </source>
</evidence>
<evidence type="ECO:0000313" key="10">
    <source>
        <dbReference type="EMBL" id="KAE9014480.1"/>
    </source>
</evidence>
<keyword evidence="4 8" id="KW-0547">Nucleotide-binding</keyword>
<dbReference type="Gene3D" id="3.40.50.620">
    <property type="entry name" value="HUPs"/>
    <property type="match status" value="1"/>
</dbReference>
<organism evidence="10 11">
    <name type="scientific">Phytophthora rubi</name>
    <dbReference type="NCBI Taxonomy" id="129364"/>
    <lineage>
        <taxon>Eukaryota</taxon>
        <taxon>Sar</taxon>
        <taxon>Stramenopiles</taxon>
        <taxon>Oomycota</taxon>
        <taxon>Peronosporomycetes</taxon>
        <taxon>Peronosporales</taxon>
        <taxon>Peronosporaceae</taxon>
        <taxon>Phytophthora</taxon>
    </lineage>
</organism>
<name>A0A6A3L6V1_9STRA</name>
<reference evidence="10 11" key="1">
    <citation type="submission" date="2018-09" db="EMBL/GenBank/DDBJ databases">
        <title>Genomic investigation of the strawberry pathogen Phytophthora fragariae indicates pathogenicity is determined by transcriptional variation in three key races.</title>
        <authorList>
            <person name="Adams T.M."/>
            <person name="Armitage A.D."/>
            <person name="Sobczyk M.K."/>
            <person name="Bates H.J."/>
            <person name="Dunwell J.M."/>
            <person name="Nellist C.F."/>
            <person name="Harrison R.J."/>
        </authorList>
    </citation>
    <scope>NUCLEOTIDE SEQUENCE [LARGE SCALE GENOMIC DNA]</scope>
    <source>
        <strain evidence="10 11">SCRP324</strain>
    </source>
</reference>
<dbReference type="InterPro" id="IPR002302">
    <property type="entry name" value="Leu-tRNA-ligase"/>
</dbReference>
<dbReference type="PANTHER" id="PTHR43740:SF2">
    <property type="entry name" value="LEUCINE--TRNA LIGASE, MITOCHONDRIAL"/>
    <property type="match status" value="1"/>
</dbReference>
<evidence type="ECO:0000256" key="7">
    <source>
        <dbReference type="ARBA" id="ARBA00023146"/>
    </source>
</evidence>
<comment type="similarity">
    <text evidence="1 8">Belongs to the class-I aminoacyl-tRNA synthetase family.</text>
</comment>
<dbReference type="OrthoDB" id="15954at2759"/>
<dbReference type="AlphaFoldDB" id="A0A6A3L6V1"/>
<dbReference type="InterPro" id="IPR014729">
    <property type="entry name" value="Rossmann-like_a/b/a_fold"/>
</dbReference>
<dbReference type="EC" id="6.1.1.4" evidence="2"/>
<dbReference type="Proteomes" id="UP000435112">
    <property type="component" value="Unassembled WGS sequence"/>
</dbReference>
<dbReference type="PANTHER" id="PTHR43740">
    <property type="entry name" value="LEUCYL-TRNA SYNTHETASE"/>
    <property type="match status" value="1"/>
</dbReference>
<dbReference type="PRINTS" id="PR00985">
    <property type="entry name" value="TRNASYNTHLEU"/>
</dbReference>
<evidence type="ECO:0000256" key="1">
    <source>
        <dbReference type="ARBA" id="ARBA00005594"/>
    </source>
</evidence>
<evidence type="ECO:0000313" key="11">
    <source>
        <dbReference type="Proteomes" id="UP000435112"/>
    </source>
</evidence>
<dbReference type="SUPFAM" id="SSF52374">
    <property type="entry name" value="Nucleotidylyl transferase"/>
    <property type="match status" value="1"/>
</dbReference>
<keyword evidence="6 8" id="KW-0648">Protein biosynthesis</keyword>
<evidence type="ECO:0000259" key="9">
    <source>
        <dbReference type="Pfam" id="PF09334"/>
    </source>
</evidence>
<evidence type="ECO:0000256" key="4">
    <source>
        <dbReference type="ARBA" id="ARBA00022741"/>
    </source>
</evidence>
<dbReference type="GO" id="GO:0005739">
    <property type="term" value="C:mitochondrion"/>
    <property type="evidence" value="ECO:0007669"/>
    <property type="project" value="TreeGrafter"/>
</dbReference>
<dbReference type="GO" id="GO:0004823">
    <property type="term" value="F:leucine-tRNA ligase activity"/>
    <property type="evidence" value="ECO:0007669"/>
    <property type="project" value="UniProtKB-EC"/>
</dbReference>
<accession>A0A6A3L6V1</accession>